<organism evidence="1 2">
    <name type="scientific">Ascaris lumbricoides</name>
    <name type="common">Giant roundworm</name>
    <dbReference type="NCBI Taxonomy" id="6252"/>
    <lineage>
        <taxon>Eukaryota</taxon>
        <taxon>Metazoa</taxon>
        <taxon>Ecdysozoa</taxon>
        <taxon>Nematoda</taxon>
        <taxon>Chromadorea</taxon>
        <taxon>Rhabditida</taxon>
        <taxon>Spirurina</taxon>
        <taxon>Ascaridomorpha</taxon>
        <taxon>Ascaridoidea</taxon>
        <taxon>Ascarididae</taxon>
        <taxon>Ascaris</taxon>
    </lineage>
</organism>
<keyword evidence="1" id="KW-1185">Reference proteome</keyword>
<evidence type="ECO:0000313" key="1">
    <source>
        <dbReference type="Proteomes" id="UP000036681"/>
    </source>
</evidence>
<reference evidence="2" key="1">
    <citation type="submission" date="2023-03" db="UniProtKB">
        <authorList>
            <consortium name="WormBaseParasite"/>
        </authorList>
    </citation>
    <scope>IDENTIFICATION</scope>
</reference>
<dbReference type="Proteomes" id="UP000036681">
    <property type="component" value="Unplaced"/>
</dbReference>
<evidence type="ECO:0000313" key="2">
    <source>
        <dbReference type="WBParaSite" id="ALUE_0001902401-mRNA-1"/>
    </source>
</evidence>
<proteinExistence type="predicted"/>
<dbReference type="AlphaFoldDB" id="A0A9J2QBY8"/>
<name>A0A9J2QBY8_ASCLU</name>
<protein>
    <submittedName>
        <fullName evidence="2">ZP domain-containing protein</fullName>
    </submittedName>
</protein>
<sequence>AVHKVGEHLYKLTHNCIRQPTTVRVSCHKVHSLTMIALFLLAAASFLTSGNPCKETLEEAHKSCFDAGAISASEGTFLYRIENAESASCGLEGAFDVSFRKAESTLTCDRPGSTVRH</sequence>
<dbReference type="WBParaSite" id="ALUE_0001902401-mRNA-1">
    <property type="protein sequence ID" value="ALUE_0001902401-mRNA-1"/>
    <property type="gene ID" value="ALUE_0001902401"/>
</dbReference>
<accession>A0A9J2QBY8</accession>